<comment type="caution">
    <text evidence="1">The sequence shown here is derived from an EMBL/GenBank/DDBJ whole genome shotgun (WGS) entry which is preliminary data.</text>
</comment>
<dbReference type="RefSeq" id="WP_267653525.1">
    <property type="nucleotide sequence ID" value="NZ_JAOVZR010000001.1"/>
</dbReference>
<accession>A0ABT3Z846</accession>
<dbReference type="Proteomes" id="UP001073227">
    <property type="component" value="Unassembled WGS sequence"/>
</dbReference>
<dbReference type="EMBL" id="JAOVZR010000001">
    <property type="protein sequence ID" value="MCY0147932.1"/>
    <property type="molecule type" value="Genomic_DNA"/>
</dbReference>
<keyword evidence="2" id="KW-1185">Reference proteome</keyword>
<protein>
    <submittedName>
        <fullName evidence="1">Uncharacterized protein</fullName>
    </submittedName>
</protein>
<evidence type="ECO:0000313" key="1">
    <source>
        <dbReference type="EMBL" id="MCY0147932.1"/>
    </source>
</evidence>
<reference evidence="1" key="1">
    <citation type="submission" date="2022-10" db="EMBL/GenBank/DDBJ databases">
        <title>Hoeflea sp. G2-23, isolated from marine algae.</title>
        <authorList>
            <person name="Kristyanto S."/>
            <person name="Kim J.M."/>
            <person name="Jeon C.O."/>
        </authorList>
    </citation>
    <scope>NUCLEOTIDE SEQUENCE</scope>
    <source>
        <strain evidence="1">G2-23</strain>
    </source>
</reference>
<gene>
    <name evidence="1" type="ORF">OEG84_09465</name>
</gene>
<organism evidence="1 2">
    <name type="scientific">Hoeflea algicola</name>
    <dbReference type="NCBI Taxonomy" id="2983763"/>
    <lineage>
        <taxon>Bacteria</taxon>
        <taxon>Pseudomonadati</taxon>
        <taxon>Pseudomonadota</taxon>
        <taxon>Alphaproteobacteria</taxon>
        <taxon>Hyphomicrobiales</taxon>
        <taxon>Rhizobiaceae</taxon>
        <taxon>Hoeflea</taxon>
    </lineage>
</organism>
<evidence type="ECO:0000313" key="2">
    <source>
        <dbReference type="Proteomes" id="UP001073227"/>
    </source>
</evidence>
<name>A0ABT3Z846_9HYPH</name>
<sequence length="109" mass="12400">MRCLLFAIPEKAPEVALKIKTAIAKVAVDVVVDKAAQMISLGFDLHPAKTTRRWEVFQRSEMEIREALGFMDWKRSADGDGWRLSIVAMEAEGLRGTIDALVEIYRFFR</sequence>
<proteinExistence type="predicted"/>